<dbReference type="Pfam" id="PF13499">
    <property type="entry name" value="EF-hand_7"/>
    <property type="match status" value="1"/>
</dbReference>
<dbReference type="CDD" id="cd00051">
    <property type="entry name" value="EFh"/>
    <property type="match status" value="1"/>
</dbReference>
<evidence type="ECO:0000256" key="2">
    <source>
        <dbReference type="SAM" id="SignalP"/>
    </source>
</evidence>
<evidence type="ECO:0000259" key="3">
    <source>
        <dbReference type="PROSITE" id="PS50222"/>
    </source>
</evidence>
<feature type="domain" description="EF-hand" evidence="3">
    <location>
        <begin position="151"/>
        <end position="178"/>
    </location>
</feature>
<keyword evidence="5" id="KW-1185">Reference proteome</keyword>
<dbReference type="PROSITE" id="PS50222">
    <property type="entry name" value="EF_HAND_2"/>
    <property type="match status" value="2"/>
</dbReference>
<evidence type="ECO:0000313" key="5">
    <source>
        <dbReference type="Proteomes" id="UP001138540"/>
    </source>
</evidence>
<evidence type="ECO:0000313" key="4">
    <source>
        <dbReference type="EMBL" id="MBB5985294.1"/>
    </source>
</evidence>
<reference evidence="4 5" key="1">
    <citation type="submission" date="2020-08" db="EMBL/GenBank/DDBJ databases">
        <title>Exploring microbial biodiversity for novel pathways involved in the catabolism of aromatic compounds derived from lignin.</title>
        <authorList>
            <person name="Elkins J."/>
        </authorList>
    </citation>
    <scope>NUCLEOTIDE SEQUENCE [LARGE SCALE GENOMIC DNA]</scope>
    <source>
        <strain evidence="4 5">B1D3A</strain>
    </source>
</reference>
<accession>A0ABR6NDD8</accession>
<proteinExistence type="predicted"/>
<dbReference type="EMBL" id="JACHKA010000001">
    <property type="protein sequence ID" value="MBB5985294.1"/>
    <property type="molecule type" value="Genomic_DNA"/>
</dbReference>
<sequence>MSLRPTLLLIGAGLLSLGAAANAQPPGDRAGARHAPMDRSQVQARLEKHFDALDLNKDGTVTPEERKAGRTQMRETMRAHMFARLDADKNGSISKDEFAAAKGQHRKDPGEAGKMRRHPGAMSGMPMHHQLAAYKDKSLTRSQFVELGLGMFDRVDTDRDGKISPAEHKAAREAMRDRPTAARKPMSPPPGQ</sequence>
<dbReference type="Proteomes" id="UP001138540">
    <property type="component" value="Unassembled WGS sequence"/>
</dbReference>
<feature type="compositionally biased region" description="Basic and acidic residues" evidence="1">
    <location>
        <begin position="155"/>
        <end position="180"/>
    </location>
</feature>
<evidence type="ECO:0000256" key="1">
    <source>
        <dbReference type="SAM" id="MobiDB-lite"/>
    </source>
</evidence>
<feature type="region of interest" description="Disordered" evidence="1">
    <location>
        <begin position="155"/>
        <end position="192"/>
    </location>
</feature>
<dbReference type="InterPro" id="IPR011992">
    <property type="entry name" value="EF-hand-dom_pair"/>
</dbReference>
<dbReference type="InterPro" id="IPR002048">
    <property type="entry name" value="EF_hand_dom"/>
</dbReference>
<feature type="signal peptide" evidence="2">
    <location>
        <begin position="1"/>
        <end position="23"/>
    </location>
</feature>
<comment type="caution">
    <text evidence="4">The sequence shown here is derived from an EMBL/GenBank/DDBJ whole genome shotgun (WGS) entry which is preliminary data.</text>
</comment>
<feature type="chain" id="PRO_5045635487" evidence="2">
    <location>
        <begin position="24"/>
        <end position="192"/>
    </location>
</feature>
<protein>
    <submittedName>
        <fullName evidence="4">Ca2+-binding EF-hand superfamily protein</fullName>
    </submittedName>
</protein>
<name>A0ABR6NDD8_9SPHN</name>
<dbReference type="Pfam" id="PF13202">
    <property type="entry name" value="EF-hand_5"/>
    <property type="match status" value="1"/>
</dbReference>
<gene>
    <name evidence="4" type="ORF">HNP60_001268</name>
</gene>
<dbReference type="SUPFAM" id="SSF47473">
    <property type="entry name" value="EF-hand"/>
    <property type="match status" value="1"/>
</dbReference>
<dbReference type="PROSITE" id="PS00018">
    <property type="entry name" value="EF_HAND_1"/>
    <property type="match status" value="1"/>
</dbReference>
<keyword evidence="2" id="KW-0732">Signal</keyword>
<dbReference type="InterPro" id="IPR018247">
    <property type="entry name" value="EF_Hand_1_Ca_BS"/>
</dbReference>
<dbReference type="SMART" id="SM00054">
    <property type="entry name" value="EFh"/>
    <property type="match status" value="3"/>
</dbReference>
<organism evidence="4 5">
    <name type="scientific">Sphingobium lignivorans</name>
    <dbReference type="NCBI Taxonomy" id="2735886"/>
    <lineage>
        <taxon>Bacteria</taxon>
        <taxon>Pseudomonadati</taxon>
        <taxon>Pseudomonadota</taxon>
        <taxon>Alphaproteobacteria</taxon>
        <taxon>Sphingomonadales</taxon>
        <taxon>Sphingomonadaceae</taxon>
        <taxon>Sphingobium</taxon>
    </lineage>
</organism>
<dbReference type="RefSeq" id="WP_184151485.1">
    <property type="nucleotide sequence ID" value="NZ_JACHKA010000001.1"/>
</dbReference>
<feature type="domain" description="EF-hand" evidence="3">
    <location>
        <begin position="73"/>
        <end position="108"/>
    </location>
</feature>
<dbReference type="Gene3D" id="1.10.238.10">
    <property type="entry name" value="EF-hand"/>
    <property type="match status" value="2"/>
</dbReference>